<accession>A0A974I2N1</accession>
<feature type="region of interest" description="Disordered" evidence="1">
    <location>
        <begin position="1"/>
        <end position="23"/>
    </location>
</feature>
<organism evidence="2 3">
    <name type="scientific">Xenopus laevis</name>
    <name type="common">African clawed frog</name>
    <dbReference type="NCBI Taxonomy" id="8355"/>
    <lineage>
        <taxon>Eukaryota</taxon>
        <taxon>Metazoa</taxon>
        <taxon>Chordata</taxon>
        <taxon>Craniata</taxon>
        <taxon>Vertebrata</taxon>
        <taxon>Euteleostomi</taxon>
        <taxon>Amphibia</taxon>
        <taxon>Batrachia</taxon>
        <taxon>Anura</taxon>
        <taxon>Pipoidea</taxon>
        <taxon>Pipidae</taxon>
        <taxon>Xenopodinae</taxon>
        <taxon>Xenopus</taxon>
        <taxon>Xenopus</taxon>
    </lineage>
</organism>
<gene>
    <name evidence="2" type="ORF">XELAEV_18011158mg</name>
</gene>
<evidence type="ECO:0000313" key="3">
    <source>
        <dbReference type="Proteomes" id="UP000694892"/>
    </source>
</evidence>
<dbReference type="EMBL" id="CM004467">
    <property type="protein sequence ID" value="OCT98926.1"/>
    <property type="molecule type" value="Genomic_DNA"/>
</dbReference>
<reference evidence="3" key="1">
    <citation type="journal article" date="2016" name="Nature">
        <title>Genome evolution in the allotetraploid frog Xenopus laevis.</title>
        <authorList>
            <person name="Session A.M."/>
            <person name="Uno Y."/>
            <person name="Kwon T."/>
            <person name="Chapman J.A."/>
            <person name="Toyoda A."/>
            <person name="Takahashi S."/>
            <person name="Fukui A."/>
            <person name="Hikosaka A."/>
            <person name="Suzuki A."/>
            <person name="Kondo M."/>
            <person name="van Heeringen S.J."/>
            <person name="Quigley I."/>
            <person name="Heinz S."/>
            <person name="Ogino H."/>
            <person name="Ochi H."/>
            <person name="Hellsten U."/>
            <person name="Lyons J.B."/>
            <person name="Simakov O."/>
            <person name="Putnam N."/>
            <person name="Stites J."/>
            <person name="Kuroki Y."/>
            <person name="Tanaka T."/>
            <person name="Michiue T."/>
            <person name="Watanabe M."/>
            <person name="Bogdanovic O."/>
            <person name="Lister R."/>
            <person name="Georgiou G."/>
            <person name="Paranjpe S.S."/>
            <person name="van Kruijsbergen I."/>
            <person name="Shu S."/>
            <person name="Carlson J."/>
            <person name="Kinoshita T."/>
            <person name="Ohta Y."/>
            <person name="Mawaribuchi S."/>
            <person name="Jenkins J."/>
            <person name="Grimwood J."/>
            <person name="Schmutz J."/>
            <person name="Mitros T."/>
            <person name="Mozaffari S.V."/>
            <person name="Suzuki Y."/>
            <person name="Haramoto Y."/>
            <person name="Yamamoto T.S."/>
            <person name="Takagi C."/>
            <person name="Heald R."/>
            <person name="Miller K."/>
            <person name="Haudenschild C."/>
            <person name="Kitzman J."/>
            <person name="Nakayama T."/>
            <person name="Izutsu Y."/>
            <person name="Robert J."/>
            <person name="Fortriede J."/>
            <person name="Burns K."/>
            <person name="Lotay V."/>
            <person name="Karimi K."/>
            <person name="Yasuoka Y."/>
            <person name="Dichmann D.S."/>
            <person name="Flajnik M.F."/>
            <person name="Houston D.W."/>
            <person name="Shendure J."/>
            <person name="DuPasquier L."/>
            <person name="Vize P.D."/>
            <person name="Zorn A.M."/>
            <person name="Ito M."/>
            <person name="Marcotte E.M."/>
            <person name="Wallingford J.B."/>
            <person name="Ito Y."/>
            <person name="Asashima M."/>
            <person name="Ueno N."/>
            <person name="Matsuda Y."/>
            <person name="Veenstra G.J."/>
            <person name="Fujiyama A."/>
            <person name="Harland R.M."/>
            <person name="Taira M."/>
            <person name="Rokhsar D.S."/>
        </authorList>
    </citation>
    <scope>NUCLEOTIDE SEQUENCE [LARGE SCALE GENOMIC DNA]</scope>
    <source>
        <strain evidence="3">J</strain>
    </source>
</reference>
<proteinExistence type="predicted"/>
<protein>
    <submittedName>
        <fullName evidence="2">Uncharacterized protein</fullName>
    </submittedName>
</protein>
<evidence type="ECO:0000313" key="2">
    <source>
        <dbReference type="EMBL" id="OCT98926.1"/>
    </source>
</evidence>
<evidence type="ECO:0000256" key="1">
    <source>
        <dbReference type="SAM" id="MobiDB-lite"/>
    </source>
</evidence>
<dbReference type="AlphaFoldDB" id="A0A974I2N1"/>
<sequence>MPKTVPSVSHPLQRRQSDVRTDPGYEEFHILGKTVMPTNLLGRGLLNCPNTYPHPMYYTHIHYALCRC</sequence>
<dbReference type="Proteomes" id="UP000694892">
    <property type="component" value="Chromosome 1S"/>
</dbReference>
<name>A0A974I2N1_XENLA</name>